<accession>A0A8J7TM11</accession>
<proteinExistence type="predicted"/>
<dbReference type="AlphaFoldDB" id="A0A8J7TM11"/>
<comment type="caution">
    <text evidence="1">The sequence shown here is derived from an EMBL/GenBank/DDBJ whole genome shotgun (WGS) entry which is preliminary data.</text>
</comment>
<organism evidence="1 2">
    <name type="scientific">Candidatus Obscuribacter phosphatis</name>
    <dbReference type="NCBI Taxonomy" id="1906157"/>
    <lineage>
        <taxon>Bacteria</taxon>
        <taxon>Bacillati</taxon>
        <taxon>Candidatus Melainabacteria</taxon>
        <taxon>Candidatus Obscuribacterales</taxon>
        <taxon>Candidatus Obscuribacteraceae</taxon>
        <taxon>Candidatus Obscuribacter</taxon>
    </lineage>
</organism>
<evidence type="ECO:0000313" key="2">
    <source>
        <dbReference type="Proteomes" id="UP000664277"/>
    </source>
</evidence>
<dbReference type="Proteomes" id="UP000664277">
    <property type="component" value="Unassembled WGS sequence"/>
</dbReference>
<reference evidence="1" key="1">
    <citation type="submission" date="2021-02" db="EMBL/GenBank/DDBJ databases">
        <title>Genome-Resolved Metagenomics of a Microbial Community Performing Photosynthetic Biological Nutrient Removal.</title>
        <authorList>
            <person name="Mcdaniel E.A."/>
        </authorList>
    </citation>
    <scope>NUCLEOTIDE SEQUENCE</scope>
    <source>
        <strain evidence="1">UWPOB_OBS1</strain>
    </source>
</reference>
<sequence>MPIDPGSLADWAEALTNTVVLVFIYKQLRLMNVQMVQNDDQERFRRSWEFIKLYRDELSPTDGQLPPTLLDLDVSDDLELNSDDLGQLVDLFYRPRLRLFSLLSQLLEHQEVEERLLFGYLIEDFNKFVFIGVRAGGAEPFKSETAPKISMLLNAWGAQMKSRKLLFAN</sequence>
<gene>
    <name evidence="1" type="ORF">J0M35_08395</name>
</gene>
<evidence type="ECO:0000313" key="1">
    <source>
        <dbReference type="EMBL" id="MBN8660365.1"/>
    </source>
</evidence>
<name>A0A8J7TM11_9BACT</name>
<protein>
    <submittedName>
        <fullName evidence="1">Uncharacterized protein</fullName>
    </submittedName>
</protein>
<dbReference type="EMBL" id="JAFLCK010000009">
    <property type="protein sequence ID" value="MBN8660365.1"/>
    <property type="molecule type" value="Genomic_DNA"/>
</dbReference>